<gene>
    <name evidence="2" type="ORF">BFJ68_g1047</name>
</gene>
<dbReference type="AlphaFoldDB" id="A0A420S3S9"/>
<reference evidence="2 3" key="1">
    <citation type="journal article" date="2018" name="Sci. Rep.">
        <title>Characterisation of pathogen-specific regions and novel effector candidates in Fusarium oxysporum f. sp. cepae.</title>
        <authorList>
            <person name="Armitage A.D."/>
            <person name="Taylor A."/>
            <person name="Sobczyk M.K."/>
            <person name="Baxter L."/>
            <person name="Greenfield B.P."/>
            <person name="Bates H.J."/>
            <person name="Wilson F."/>
            <person name="Jackson A.C."/>
            <person name="Ott S."/>
            <person name="Harrison R.J."/>
            <person name="Clarkson J.P."/>
        </authorList>
    </citation>
    <scope>NUCLEOTIDE SEQUENCE [LARGE SCALE GENOMIC DNA]</scope>
    <source>
        <strain evidence="2 3">Fo_A28</strain>
    </source>
</reference>
<dbReference type="EMBL" id="MRCY01000003">
    <property type="protein sequence ID" value="RKL23888.1"/>
    <property type="molecule type" value="Genomic_DNA"/>
</dbReference>
<evidence type="ECO:0000313" key="3">
    <source>
        <dbReference type="Proteomes" id="UP000285860"/>
    </source>
</evidence>
<protein>
    <submittedName>
        <fullName evidence="2">Uncharacterized protein</fullName>
    </submittedName>
</protein>
<sequence>MTLSLSLSTYYGLSLPLQHAHTLPLANASSQTSNATAGRANVTG</sequence>
<evidence type="ECO:0000256" key="1">
    <source>
        <dbReference type="SAM" id="MobiDB-lite"/>
    </source>
</evidence>
<evidence type="ECO:0000313" key="2">
    <source>
        <dbReference type="EMBL" id="RKL23888.1"/>
    </source>
</evidence>
<name>A0A420S3S9_FUSOX</name>
<accession>A0A420S3S9</accession>
<proteinExistence type="predicted"/>
<comment type="caution">
    <text evidence="2">The sequence shown here is derived from an EMBL/GenBank/DDBJ whole genome shotgun (WGS) entry which is preliminary data.</text>
</comment>
<dbReference type="Proteomes" id="UP000285860">
    <property type="component" value="Unassembled WGS sequence"/>
</dbReference>
<organism evidence="2 3">
    <name type="scientific">Fusarium oxysporum</name>
    <name type="common">Fusarium vascular wilt</name>
    <dbReference type="NCBI Taxonomy" id="5507"/>
    <lineage>
        <taxon>Eukaryota</taxon>
        <taxon>Fungi</taxon>
        <taxon>Dikarya</taxon>
        <taxon>Ascomycota</taxon>
        <taxon>Pezizomycotina</taxon>
        <taxon>Sordariomycetes</taxon>
        <taxon>Hypocreomycetidae</taxon>
        <taxon>Hypocreales</taxon>
        <taxon>Nectriaceae</taxon>
        <taxon>Fusarium</taxon>
        <taxon>Fusarium oxysporum species complex</taxon>
    </lineage>
</organism>
<feature type="region of interest" description="Disordered" evidence="1">
    <location>
        <begin position="25"/>
        <end position="44"/>
    </location>
</feature>
<feature type="compositionally biased region" description="Low complexity" evidence="1">
    <location>
        <begin position="26"/>
        <end position="37"/>
    </location>
</feature>